<gene>
    <name evidence="1" type="ORF">M8818_006833</name>
</gene>
<sequence length="88" mass="10029">MYDRRGDYWFLQRMAVATGRLLRLISVRSQDDAPRSRHPEVGSSDMTIRNLQLRRPGEPGGRMLGPLELVSTRVRPQVRGPKGPETET</sequence>
<name>A0ACC3S509_9PEZI</name>
<organism evidence="1 2">
    <name type="scientific">Zalaria obscura</name>
    <dbReference type="NCBI Taxonomy" id="2024903"/>
    <lineage>
        <taxon>Eukaryota</taxon>
        <taxon>Fungi</taxon>
        <taxon>Dikarya</taxon>
        <taxon>Ascomycota</taxon>
        <taxon>Pezizomycotina</taxon>
        <taxon>Dothideomycetes</taxon>
        <taxon>Dothideomycetidae</taxon>
        <taxon>Dothideales</taxon>
        <taxon>Zalariaceae</taxon>
        <taxon>Zalaria</taxon>
    </lineage>
</organism>
<dbReference type="EMBL" id="JAMKPW020000041">
    <property type="protein sequence ID" value="KAK8196666.1"/>
    <property type="molecule type" value="Genomic_DNA"/>
</dbReference>
<accession>A0ACC3S509</accession>
<evidence type="ECO:0000313" key="1">
    <source>
        <dbReference type="EMBL" id="KAK8196666.1"/>
    </source>
</evidence>
<evidence type="ECO:0000313" key="2">
    <source>
        <dbReference type="Proteomes" id="UP001320706"/>
    </source>
</evidence>
<protein>
    <submittedName>
        <fullName evidence="1">Uncharacterized protein</fullName>
    </submittedName>
</protein>
<keyword evidence="2" id="KW-1185">Reference proteome</keyword>
<proteinExistence type="predicted"/>
<dbReference type="Proteomes" id="UP001320706">
    <property type="component" value="Unassembled WGS sequence"/>
</dbReference>
<reference evidence="1" key="1">
    <citation type="submission" date="2024-02" db="EMBL/GenBank/DDBJ databases">
        <title>Metagenome Assembled Genome of Zalaria obscura JY119.</title>
        <authorList>
            <person name="Vighnesh L."/>
            <person name="Jagadeeshwari U."/>
            <person name="Venkata Ramana C."/>
            <person name="Sasikala C."/>
        </authorList>
    </citation>
    <scope>NUCLEOTIDE SEQUENCE</scope>
    <source>
        <strain evidence="1">JY119</strain>
    </source>
</reference>
<comment type="caution">
    <text evidence="1">The sequence shown here is derived from an EMBL/GenBank/DDBJ whole genome shotgun (WGS) entry which is preliminary data.</text>
</comment>